<dbReference type="InterPro" id="IPR007856">
    <property type="entry name" value="SapB_1"/>
</dbReference>
<feature type="domain" description="Saposin B-type" evidence="8">
    <location>
        <begin position="730"/>
        <end position="811"/>
    </location>
</feature>
<keyword evidence="11" id="KW-1185">Reference proteome</keyword>
<dbReference type="GO" id="GO:0006665">
    <property type="term" value="P:sphingolipid metabolic process"/>
    <property type="evidence" value="ECO:0007669"/>
    <property type="project" value="InterPro"/>
</dbReference>
<dbReference type="PROSITE" id="PS50015">
    <property type="entry name" value="SAP_B"/>
    <property type="match status" value="7"/>
</dbReference>
<keyword evidence="2" id="KW-0964">Secreted</keyword>
<reference evidence="10" key="1">
    <citation type="submission" date="2022-01" db="EMBL/GenBank/DDBJ databases">
        <authorList>
            <person name="King R."/>
        </authorList>
    </citation>
    <scope>NUCLEOTIDE SEQUENCE</scope>
</reference>
<dbReference type="GO" id="GO:0016020">
    <property type="term" value="C:membrane"/>
    <property type="evidence" value="ECO:0007669"/>
    <property type="project" value="GOC"/>
</dbReference>
<feature type="domain" description="Saposin B-type" evidence="8">
    <location>
        <begin position="278"/>
        <end position="358"/>
    </location>
</feature>
<evidence type="ECO:0000256" key="7">
    <source>
        <dbReference type="SAM" id="SignalP"/>
    </source>
</evidence>
<keyword evidence="3 7" id="KW-0732">Signal</keyword>
<feature type="domain" description="Saposin B-type" evidence="8">
    <location>
        <begin position="75"/>
        <end position="157"/>
    </location>
</feature>
<dbReference type="GO" id="GO:0005576">
    <property type="term" value="C:extracellular region"/>
    <property type="evidence" value="ECO:0007669"/>
    <property type="project" value="UniProtKB-SubCell"/>
</dbReference>
<dbReference type="PANTHER" id="PTHR11480:SF3">
    <property type="entry name" value="BCDNA.GH08312"/>
    <property type="match status" value="1"/>
</dbReference>
<dbReference type="EMBL" id="OU900094">
    <property type="protein sequence ID" value="CAG9854593.1"/>
    <property type="molecule type" value="Genomic_DNA"/>
</dbReference>
<dbReference type="GO" id="GO:0005764">
    <property type="term" value="C:lysosome"/>
    <property type="evidence" value="ECO:0007669"/>
    <property type="project" value="InterPro"/>
</dbReference>
<protein>
    <submittedName>
        <fullName evidence="10">Uncharacterized protein</fullName>
    </submittedName>
</protein>
<dbReference type="Gene3D" id="1.10.225.10">
    <property type="entry name" value="Saposin-like"/>
    <property type="match status" value="7"/>
</dbReference>
<dbReference type="Pfam" id="PF03489">
    <property type="entry name" value="SapB_2"/>
    <property type="match status" value="5"/>
</dbReference>
<evidence type="ECO:0000256" key="3">
    <source>
        <dbReference type="ARBA" id="ARBA00022729"/>
    </source>
</evidence>
<keyword evidence="5" id="KW-1015">Disulfide bond</keyword>
<feature type="domain" description="Saposin B-type" evidence="8">
    <location>
        <begin position="174"/>
        <end position="253"/>
    </location>
</feature>
<proteinExistence type="predicted"/>
<evidence type="ECO:0000259" key="8">
    <source>
        <dbReference type="PROSITE" id="PS50015"/>
    </source>
</evidence>
<keyword evidence="6" id="KW-0325">Glycoprotein</keyword>
<dbReference type="InterPro" id="IPR051428">
    <property type="entry name" value="Sphingo_Act-Surfact_Prot"/>
</dbReference>
<dbReference type="AlphaFoldDB" id="A0A9N9TAR9"/>
<gene>
    <name evidence="10" type="ORF">PHYEVI_LOCUS1055</name>
</gene>
<feature type="domain" description="Saposin B-type" evidence="8">
    <location>
        <begin position="427"/>
        <end position="508"/>
    </location>
</feature>
<dbReference type="SUPFAM" id="SSF47862">
    <property type="entry name" value="Saposin"/>
    <property type="match status" value="6"/>
</dbReference>
<dbReference type="OrthoDB" id="69496at2759"/>
<evidence type="ECO:0000313" key="10">
    <source>
        <dbReference type="EMBL" id="CAG9854593.1"/>
    </source>
</evidence>
<name>A0A9N9TAR9_PHYSR</name>
<evidence type="ECO:0000256" key="6">
    <source>
        <dbReference type="ARBA" id="ARBA00023180"/>
    </source>
</evidence>
<dbReference type="Pfam" id="PF05184">
    <property type="entry name" value="SapB_1"/>
    <property type="match status" value="5"/>
</dbReference>
<evidence type="ECO:0000256" key="5">
    <source>
        <dbReference type="ARBA" id="ARBA00023157"/>
    </source>
</evidence>
<keyword evidence="4" id="KW-0677">Repeat</keyword>
<dbReference type="InterPro" id="IPR008139">
    <property type="entry name" value="SaposinB_dom"/>
</dbReference>
<dbReference type="PROSITE" id="PS51110">
    <property type="entry name" value="SAP_A"/>
    <property type="match status" value="1"/>
</dbReference>
<dbReference type="FunFam" id="1.10.225.10:FF:000002">
    <property type="entry name" value="prosaposin isoform X2"/>
    <property type="match status" value="2"/>
</dbReference>
<feature type="domain" description="Saposin B-type" evidence="8">
    <location>
        <begin position="643"/>
        <end position="724"/>
    </location>
</feature>
<dbReference type="Pfam" id="PF02199">
    <property type="entry name" value="SapA"/>
    <property type="match status" value="1"/>
</dbReference>
<evidence type="ECO:0000256" key="1">
    <source>
        <dbReference type="ARBA" id="ARBA00004613"/>
    </source>
</evidence>
<evidence type="ECO:0000256" key="2">
    <source>
        <dbReference type="ARBA" id="ARBA00022525"/>
    </source>
</evidence>
<evidence type="ECO:0000313" key="11">
    <source>
        <dbReference type="Proteomes" id="UP001153712"/>
    </source>
</evidence>
<evidence type="ECO:0000256" key="4">
    <source>
        <dbReference type="ARBA" id="ARBA00022737"/>
    </source>
</evidence>
<comment type="subcellular location">
    <subcellularLocation>
        <location evidence="1">Secreted</location>
    </subcellularLocation>
</comment>
<dbReference type="InterPro" id="IPR008373">
    <property type="entry name" value="Saposin"/>
</dbReference>
<feature type="chain" id="PRO_5040400920" evidence="7">
    <location>
        <begin position="19"/>
        <end position="817"/>
    </location>
</feature>
<dbReference type="PRINTS" id="PR01797">
    <property type="entry name" value="SAPOSIN"/>
</dbReference>
<evidence type="ECO:0000259" key="9">
    <source>
        <dbReference type="PROSITE" id="PS51110"/>
    </source>
</evidence>
<organism evidence="10 11">
    <name type="scientific">Phyllotreta striolata</name>
    <name type="common">Striped flea beetle</name>
    <name type="synonym">Crioceris striolata</name>
    <dbReference type="NCBI Taxonomy" id="444603"/>
    <lineage>
        <taxon>Eukaryota</taxon>
        <taxon>Metazoa</taxon>
        <taxon>Ecdysozoa</taxon>
        <taxon>Arthropoda</taxon>
        <taxon>Hexapoda</taxon>
        <taxon>Insecta</taxon>
        <taxon>Pterygota</taxon>
        <taxon>Neoptera</taxon>
        <taxon>Endopterygota</taxon>
        <taxon>Coleoptera</taxon>
        <taxon>Polyphaga</taxon>
        <taxon>Cucujiformia</taxon>
        <taxon>Chrysomeloidea</taxon>
        <taxon>Chrysomelidae</taxon>
        <taxon>Galerucinae</taxon>
        <taxon>Alticini</taxon>
        <taxon>Phyllotreta</taxon>
    </lineage>
</organism>
<dbReference type="Proteomes" id="UP001153712">
    <property type="component" value="Chromosome 1"/>
</dbReference>
<dbReference type="SMART" id="SM00741">
    <property type="entry name" value="SapB"/>
    <property type="match status" value="7"/>
</dbReference>
<dbReference type="InterPro" id="IPR003119">
    <property type="entry name" value="SAP_A"/>
</dbReference>
<accession>A0A9N9TAR9</accession>
<dbReference type="InterPro" id="IPR008138">
    <property type="entry name" value="SapB_2"/>
</dbReference>
<feature type="domain" description="Saposin B-type" evidence="8">
    <location>
        <begin position="520"/>
        <end position="601"/>
    </location>
</feature>
<dbReference type="InterPro" id="IPR011001">
    <property type="entry name" value="Saposin-like"/>
</dbReference>
<dbReference type="PANTHER" id="PTHR11480">
    <property type="entry name" value="SAPOSIN-RELATED"/>
    <property type="match status" value="1"/>
</dbReference>
<sequence>MKIYIFLLATVFAVVVSGVFVPPRPGHKKQHLLGSELCTRGPGYWCQNLTSAADCHATKHCIQTVWMHKKLEPDDSSVCQICLEMVKEARDQLESNETQELIKEVFETECSYFRIKPIVKECDKIADNYIPDLIDTLASQMNPQLVCSVAGLCNNEKIHQMIEASDEVPQVKVASNTCQGCHTVVNILEDRFAKMTKDDLLHRFLQFCGKLSSFSDGCSNIIITYFEEIYRHLQAHLNANEVCLMSGECSAQFHEHRARIEITPNSHIGYVSVGNKKDDLPCALCEQLVNHLKNLLVANTTEIEFKQVLEGLCKQTGQFSGECTELVDQYYEEVYNFLTTHLNSTEVCEEIGICSVTEHQESFIAPLLPADGESAKKAIEISNSQAKPLVHIKLSSDVSNTRVYPAIIAEQQLPIDTMMPHTELLYNKQVCEFCEYFLHYVQNAITDPKTEEKIAEVIDEACDKLPTSVNETCVDFVNSYAPALIAILAQEVDPSVVCPLIKACPSSDSHNVEVFMQAKSDSKCPLCLIAVTKLEDLIKNNNTEEQIQEALKKVCSTLPQTLDNECDDFVTTYTKQLVEMLIDDFKPEEVCVALKLCTDSRPASKLPPYVFRHVEGNIETNVIPDNTINGQIIGKNLDGTVQEKPQCVLCEFVMKEIEDELKDKKTADEIENAVKNICKIMPSSIRKECDDFIDKNGNMIIQLLIAALEPSEICTMMKLCGNNLETIRVEISECPICEMAADNMIRILTNPKVDHNVMHVIEKTCRGLLPQYREKCTNIVETNGDEMLTMAFDHSDKRTICRKLGYCKSLMADVFMN</sequence>
<dbReference type="SMART" id="SM00162">
    <property type="entry name" value="SAPA"/>
    <property type="match status" value="1"/>
</dbReference>
<feature type="signal peptide" evidence="7">
    <location>
        <begin position="1"/>
        <end position="18"/>
    </location>
</feature>
<feature type="domain" description="Saposin A-type" evidence="9">
    <location>
        <begin position="31"/>
        <end position="71"/>
    </location>
</feature>